<evidence type="ECO:0000313" key="2">
    <source>
        <dbReference type="EMBL" id="TDD54963.1"/>
    </source>
</evidence>
<dbReference type="InterPro" id="IPR014710">
    <property type="entry name" value="RmlC-like_jellyroll"/>
</dbReference>
<comment type="caution">
    <text evidence="2">The sequence shown here is derived from an EMBL/GenBank/DDBJ whole genome shotgun (WGS) entry which is preliminary data.</text>
</comment>
<evidence type="ECO:0000256" key="1">
    <source>
        <dbReference type="SAM" id="MobiDB-lite"/>
    </source>
</evidence>
<sequence>MENDGDGGSRLSSVTLEQHETDLGPGVPPMLSTTPTEVVSLQFIDLLADITIPAHPAPARQFVVVLRGVIEAEDTSGQTRRLGPGDTAFAADIKGGHITRIVQPPARLLFAVLPDDAPDPA</sequence>
<name>A0A4R4Z9P8_9ACTN</name>
<evidence type="ECO:0000313" key="3">
    <source>
        <dbReference type="Proteomes" id="UP000295302"/>
    </source>
</evidence>
<keyword evidence="3" id="KW-1185">Reference proteome</keyword>
<reference evidence="2 3" key="1">
    <citation type="submission" date="2019-03" db="EMBL/GenBank/DDBJ databases">
        <title>Draft genome sequences of novel Actinobacteria.</title>
        <authorList>
            <person name="Sahin N."/>
            <person name="Ay H."/>
            <person name="Saygin H."/>
        </authorList>
    </citation>
    <scope>NUCLEOTIDE SEQUENCE [LARGE SCALE GENOMIC DNA]</scope>
    <source>
        <strain evidence="2 3">CH32</strain>
    </source>
</reference>
<gene>
    <name evidence="2" type="ORF">E1286_04445</name>
</gene>
<dbReference type="AlphaFoldDB" id="A0A4R4Z9P8"/>
<protein>
    <recommendedName>
        <fullName evidence="4">Cupin domain-containing protein</fullName>
    </recommendedName>
</protein>
<dbReference type="RefSeq" id="WP_132608991.1">
    <property type="nucleotide sequence ID" value="NZ_JBITLL010000001.1"/>
</dbReference>
<accession>A0A4R4Z9P8</accession>
<evidence type="ECO:0008006" key="4">
    <source>
        <dbReference type="Google" id="ProtNLM"/>
    </source>
</evidence>
<dbReference type="SUPFAM" id="SSF51182">
    <property type="entry name" value="RmlC-like cupins"/>
    <property type="match status" value="1"/>
</dbReference>
<dbReference type="InterPro" id="IPR011051">
    <property type="entry name" value="RmlC_Cupin_sf"/>
</dbReference>
<feature type="region of interest" description="Disordered" evidence="1">
    <location>
        <begin position="1"/>
        <end position="31"/>
    </location>
</feature>
<dbReference type="EMBL" id="SMKQ01000007">
    <property type="protein sequence ID" value="TDD54963.1"/>
    <property type="molecule type" value="Genomic_DNA"/>
</dbReference>
<dbReference type="Gene3D" id="2.60.120.10">
    <property type="entry name" value="Jelly Rolls"/>
    <property type="match status" value="1"/>
</dbReference>
<dbReference type="Proteomes" id="UP000295302">
    <property type="component" value="Unassembled WGS sequence"/>
</dbReference>
<organism evidence="2 3">
    <name type="scientific">Nonomuraea terrae</name>
    <dbReference type="NCBI Taxonomy" id="2530383"/>
    <lineage>
        <taxon>Bacteria</taxon>
        <taxon>Bacillati</taxon>
        <taxon>Actinomycetota</taxon>
        <taxon>Actinomycetes</taxon>
        <taxon>Streptosporangiales</taxon>
        <taxon>Streptosporangiaceae</taxon>
        <taxon>Nonomuraea</taxon>
    </lineage>
</organism>
<dbReference type="OrthoDB" id="4205621at2"/>
<proteinExistence type="predicted"/>